<proteinExistence type="predicted"/>
<comment type="caution">
    <text evidence="1">The sequence shown here is derived from an EMBL/GenBank/DDBJ whole genome shotgun (WGS) entry which is preliminary data.</text>
</comment>
<reference evidence="1" key="1">
    <citation type="submission" date="2019-09" db="EMBL/GenBank/DDBJ databases">
        <title>Characterisation of the sponge microbiome using genome-centric metagenomics.</title>
        <authorList>
            <person name="Engelberts J.P."/>
            <person name="Robbins S.J."/>
            <person name="De Goeij J.M."/>
            <person name="Aranda M."/>
            <person name="Bell S.C."/>
            <person name="Webster N.S."/>
        </authorList>
    </citation>
    <scope>NUCLEOTIDE SEQUENCE</scope>
    <source>
        <strain evidence="1">SB0675_bin_29</strain>
    </source>
</reference>
<gene>
    <name evidence="1" type="ORF">F4148_10700</name>
</gene>
<dbReference type="NCBIfam" id="TIGR02684">
    <property type="entry name" value="dnstrm_HI1420"/>
    <property type="match status" value="1"/>
</dbReference>
<dbReference type="InterPro" id="IPR014057">
    <property type="entry name" value="HI1420"/>
</dbReference>
<dbReference type="EMBL" id="VYDA01000387">
    <property type="protein sequence ID" value="MYH62197.1"/>
    <property type="molecule type" value="Genomic_DNA"/>
</dbReference>
<dbReference type="AlphaFoldDB" id="A0A6B1G1E3"/>
<dbReference type="Pfam" id="PF21716">
    <property type="entry name" value="dnstrm_HI1420"/>
    <property type="match status" value="1"/>
</dbReference>
<accession>A0A6B1G1E3</accession>
<sequence>MPVAAMIFKKFNVLEFLDSDETAVAYLNAALAEKDPGYFSKALGNVALAKGVSTGSEAYAVGWESPHRTLSDEDNPRIDILFKVLETLNARLIIAEES</sequence>
<protein>
    <submittedName>
        <fullName evidence="1">Putative addiction module antidote protein</fullName>
    </submittedName>
</protein>
<evidence type="ECO:0000313" key="1">
    <source>
        <dbReference type="EMBL" id="MYH62197.1"/>
    </source>
</evidence>
<organism evidence="1">
    <name type="scientific">Caldilineaceae bacterium SB0675_bin_29</name>
    <dbReference type="NCBI Taxonomy" id="2605266"/>
    <lineage>
        <taxon>Bacteria</taxon>
        <taxon>Bacillati</taxon>
        <taxon>Chloroflexota</taxon>
        <taxon>Caldilineae</taxon>
        <taxon>Caldilineales</taxon>
        <taxon>Caldilineaceae</taxon>
    </lineage>
</organism>
<name>A0A6B1G1E3_9CHLR</name>